<dbReference type="PANTHER" id="PTHR12558">
    <property type="entry name" value="CELL DIVISION CYCLE 16,23,27"/>
    <property type="match status" value="1"/>
</dbReference>
<dbReference type="PROSITE" id="PS51755">
    <property type="entry name" value="OMPR_PHOB"/>
    <property type="match status" value="1"/>
</dbReference>
<feature type="DNA-binding region" description="OmpR/PhoB-type" evidence="3">
    <location>
        <begin position="12"/>
        <end position="110"/>
    </location>
</feature>
<dbReference type="SUPFAM" id="SSF48452">
    <property type="entry name" value="TPR-like"/>
    <property type="match status" value="1"/>
</dbReference>
<evidence type="ECO:0000259" key="4">
    <source>
        <dbReference type="PROSITE" id="PS51755"/>
    </source>
</evidence>
<dbReference type="AlphaFoldDB" id="A0AA52H9R5"/>
<protein>
    <submittedName>
        <fullName evidence="5">Winged helix-turn-helix domain-containing protein</fullName>
    </submittedName>
</protein>
<dbReference type="Gene3D" id="1.10.10.10">
    <property type="entry name" value="Winged helix-like DNA-binding domain superfamily/Winged helix DNA-binding domain"/>
    <property type="match status" value="1"/>
</dbReference>
<name>A0AA52H9R5_9PROT</name>
<dbReference type="PROSITE" id="PS50005">
    <property type="entry name" value="TPR"/>
    <property type="match status" value="1"/>
</dbReference>
<feature type="repeat" description="TPR" evidence="2">
    <location>
        <begin position="260"/>
        <end position="293"/>
    </location>
</feature>
<keyword evidence="2" id="KW-0802">TPR repeat</keyword>
<accession>A0AA52H9R5</accession>
<gene>
    <name evidence="5" type="ORF">QGN29_00350</name>
</gene>
<dbReference type="GO" id="GO:0003677">
    <property type="term" value="F:DNA binding"/>
    <property type="evidence" value="ECO:0007669"/>
    <property type="project" value="UniProtKB-UniRule"/>
</dbReference>
<dbReference type="EMBL" id="CP123872">
    <property type="protein sequence ID" value="WND02812.1"/>
    <property type="molecule type" value="Genomic_DNA"/>
</dbReference>
<evidence type="ECO:0000256" key="2">
    <source>
        <dbReference type="PROSITE-ProRule" id="PRU00339"/>
    </source>
</evidence>
<sequence length="410" mass="45957">MSDSKTDIFYNHHSFVLGKWTIFPTTGHMQSPESSVTVEPKVMGLLLLLIESEGAVLSRTEIEQTLWPDVIVNEDTVARTVSRLRRALDDDAKNPIYIETLPKRGYRIISSVEIPVSAKSPWLNNSLKLAIVSFSIVLVISMIYISGGSGEAPLEDKTAIQRMALRADDLYMRFTQQENEAAIALYEKILAMDSEHIMARAGLANALVQRVIRWPNGLKGANSVQESLDRNFYQTSEAIVTLKRAEALAKRAVRLDPNNADALKSLGLTYSTMNRLVEAKNMYARAIKIDDKAWEAMINLSEIHDIQGNNTASLEMLERAFKTMDDVYDIEPQRVGPWQAALGILIGHKKEKTGAVHEAEIWYRRTLQISPFEPEATKRLAAILRNSGDREQANQLCTVLKQKITGITEC</sequence>
<dbReference type="SUPFAM" id="SSF46894">
    <property type="entry name" value="C-terminal effector domain of the bipartite response regulators"/>
    <property type="match status" value="1"/>
</dbReference>
<dbReference type="GO" id="GO:0006355">
    <property type="term" value="P:regulation of DNA-templated transcription"/>
    <property type="evidence" value="ECO:0007669"/>
    <property type="project" value="InterPro"/>
</dbReference>
<dbReference type="SMART" id="SM00862">
    <property type="entry name" value="Trans_reg_C"/>
    <property type="match status" value="1"/>
</dbReference>
<dbReference type="InterPro" id="IPR011990">
    <property type="entry name" value="TPR-like_helical_dom_sf"/>
</dbReference>
<dbReference type="Pfam" id="PF00486">
    <property type="entry name" value="Trans_reg_C"/>
    <property type="match status" value="1"/>
</dbReference>
<dbReference type="PANTHER" id="PTHR12558:SF13">
    <property type="entry name" value="CELL DIVISION CYCLE PROTEIN 27 HOMOLOG"/>
    <property type="match status" value="1"/>
</dbReference>
<dbReference type="SMART" id="SM00028">
    <property type="entry name" value="TPR"/>
    <property type="match status" value="3"/>
</dbReference>
<evidence type="ECO:0000256" key="1">
    <source>
        <dbReference type="ARBA" id="ARBA00023125"/>
    </source>
</evidence>
<dbReference type="Pfam" id="PF13431">
    <property type="entry name" value="TPR_17"/>
    <property type="match status" value="1"/>
</dbReference>
<dbReference type="CDD" id="cd00383">
    <property type="entry name" value="trans_reg_C"/>
    <property type="match status" value="1"/>
</dbReference>
<keyword evidence="6" id="KW-1185">Reference proteome</keyword>
<dbReference type="InterPro" id="IPR016032">
    <property type="entry name" value="Sig_transdc_resp-reg_C-effctor"/>
</dbReference>
<dbReference type="KEGG" id="tmk:QGN29_00350"/>
<dbReference type="Proteomes" id="UP001268683">
    <property type="component" value="Chromosome"/>
</dbReference>
<evidence type="ECO:0000313" key="6">
    <source>
        <dbReference type="Proteomes" id="UP001268683"/>
    </source>
</evidence>
<dbReference type="InterPro" id="IPR001867">
    <property type="entry name" value="OmpR/PhoB-type_DNA-bd"/>
</dbReference>
<dbReference type="InterPro" id="IPR019734">
    <property type="entry name" value="TPR_rpt"/>
</dbReference>
<dbReference type="GO" id="GO:0000160">
    <property type="term" value="P:phosphorelay signal transduction system"/>
    <property type="evidence" value="ECO:0007669"/>
    <property type="project" value="InterPro"/>
</dbReference>
<dbReference type="InterPro" id="IPR036388">
    <property type="entry name" value="WH-like_DNA-bd_sf"/>
</dbReference>
<evidence type="ECO:0000256" key="3">
    <source>
        <dbReference type="PROSITE-ProRule" id="PRU01091"/>
    </source>
</evidence>
<feature type="domain" description="OmpR/PhoB-type" evidence="4">
    <location>
        <begin position="12"/>
        <end position="110"/>
    </location>
</feature>
<reference evidence="5" key="1">
    <citation type="submission" date="2023-04" db="EMBL/GenBank/DDBJ databases">
        <title>Complete genome sequence of Temperatibacter marinus.</title>
        <authorList>
            <person name="Rong J.-C."/>
            <person name="Yi M.-L."/>
            <person name="Zhao Q."/>
        </authorList>
    </citation>
    <scope>NUCLEOTIDE SEQUENCE</scope>
    <source>
        <strain evidence="5">NBRC 110045</strain>
    </source>
</reference>
<proteinExistence type="predicted"/>
<dbReference type="RefSeq" id="WP_310798650.1">
    <property type="nucleotide sequence ID" value="NZ_CP123872.1"/>
</dbReference>
<dbReference type="Gene3D" id="1.25.40.10">
    <property type="entry name" value="Tetratricopeptide repeat domain"/>
    <property type="match status" value="1"/>
</dbReference>
<keyword evidence="1 3" id="KW-0238">DNA-binding</keyword>
<organism evidence="5 6">
    <name type="scientific">Temperatibacter marinus</name>
    <dbReference type="NCBI Taxonomy" id="1456591"/>
    <lineage>
        <taxon>Bacteria</taxon>
        <taxon>Pseudomonadati</taxon>
        <taxon>Pseudomonadota</taxon>
        <taxon>Alphaproteobacteria</taxon>
        <taxon>Kordiimonadales</taxon>
        <taxon>Temperatibacteraceae</taxon>
        <taxon>Temperatibacter</taxon>
    </lineage>
</organism>
<evidence type="ECO:0000313" key="5">
    <source>
        <dbReference type="EMBL" id="WND02812.1"/>
    </source>
</evidence>